<evidence type="ECO:0000313" key="3">
    <source>
        <dbReference type="Proteomes" id="UP000078492"/>
    </source>
</evidence>
<dbReference type="Proteomes" id="UP000078492">
    <property type="component" value="Unassembled WGS sequence"/>
</dbReference>
<reference evidence="2 3" key="1">
    <citation type="submission" date="2015-09" db="EMBL/GenBank/DDBJ databases">
        <title>Trachymyrmex cornetzi WGS genome.</title>
        <authorList>
            <person name="Nygaard S."/>
            <person name="Hu H."/>
            <person name="Boomsma J."/>
            <person name="Zhang G."/>
        </authorList>
    </citation>
    <scope>NUCLEOTIDE SEQUENCE [LARGE SCALE GENOMIC DNA]</scope>
    <source>
        <strain evidence="2">Tcor2-1</strain>
        <tissue evidence="2">Whole body</tissue>
    </source>
</reference>
<proteinExistence type="predicted"/>
<protein>
    <submittedName>
        <fullName evidence="2">Uncharacterized protein</fullName>
    </submittedName>
</protein>
<keyword evidence="1" id="KW-1133">Transmembrane helix</keyword>
<evidence type="ECO:0000256" key="1">
    <source>
        <dbReference type="SAM" id="Phobius"/>
    </source>
</evidence>
<gene>
    <name evidence="2" type="ORF">ALC57_08830</name>
</gene>
<dbReference type="EMBL" id="KQ979851">
    <property type="protein sequence ID" value="KYN18836.1"/>
    <property type="molecule type" value="Genomic_DNA"/>
</dbReference>
<keyword evidence="1" id="KW-0472">Membrane</keyword>
<keyword evidence="1" id="KW-0812">Transmembrane</keyword>
<evidence type="ECO:0000313" key="2">
    <source>
        <dbReference type="EMBL" id="KYN18836.1"/>
    </source>
</evidence>
<dbReference type="AlphaFoldDB" id="A0A151J6Q3"/>
<sequence>MCTQNVDIKNNILFYLGTFFHLLIIFQSVIIIWLLAFNAICSSCFHHSTVGTGWTFDRITSCIEKRMSTRTSFTGNRYLIIREIVKFINIFNLA</sequence>
<feature type="transmembrane region" description="Helical" evidence="1">
    <location>
        <begin position="12"/>
        <end position="36"/>
    </location>
</feature>
<name>A0A151J6Q3_9HYME</name>
<accession>A0A151J6Q3</accession>
<organism evidence="2 3">
    <name type="scientific">Trachymyrmex cornetzi</name>
    <dbReference type="NCBI Taxonomy" id="471704"/>
    <lineage>
        <taxon>Eukaryota</taxon>
        <taxon>Metazoa</taxon>
        <taxon>Ecdysozoa</taxon>
        <taxon>Arthropoda</taxon>
        <taxon>Hexapoda</taxon>
        <taxon>Insecta</taxon>
        <taxon>Pterygota</taxon>
        <taxon>Neoptera</taxon>
        <taxon>Endopterygota</taxon>
        <taxon>Hymenoptera</taxon>
        <taxon>Apocrita</taxon>
        <taxon>Aculeata</taxon>
        <taxon>Formicoidea</taxon>
        <taxon>Formicidae</taxon>
        <taxon>Myrmicinae</taxon>
        <taxon>Trachymyrmex</taxon>
    </lineage>
</organism>
<keyword evidence="3" id="KW-1185">Reference proteome</keyword>